<dbReference type="SMART" id="SM00895">
    <property type="entry name" value="FCD"/>
    <property type="match status" value="1"/>
</dbReference>
<evidence type="ECO:0000256" key="3">
    <source>
        <dbReference type="ARBA" id="ARBA00023163"/>
    </source>
</evidence>
<dbReference type="GO" id="GO:0003677">
    <property type="term" value="F:DNA binding"/>
    <property type="evidence" value="ECO:0007669"/>
    <property type="project" value="UniProtKB-KW"/>
</dbReference>
<dbReference type="Proteomes" id="UP000193083">
    <property type="component" value="Unassembled WGS sequence"/>
</dbReference>
<organism evidence="5 6">
    <name type="scientific">Mesorhizobium australicum</name>
    <dbReference type="NCBI Taxonomy" id="536018"/>
    <lineage>
        <taxon>Bacteria</taxon>
        <taxon>Pseudomonadati</taxon>
        <taxon>Pseudomonadota</taxon>
        <taxon>Alphaproteobacteria</taxon>
        <taxon>Hyphomicrobiales</taxon>
        <taxon>Phyllobacteriaceae</taxon>
        <taxon>Mesorhizobium</taxon>
    </lineage>
</organism>
<dbReference type="Gene3D" id="1.20.120.530">
    <property type="entry name" value="GntR ligand-binding domain-like"/>
    <property type="match status" value="1"/>
</dbReference>
<dbReference type="GO" id="GO:0003700">
    <property type="term" value="F:DNA-binding transcription factor activity"/>
    <property type="evidence" value="ECO:0007669"/>
    <property type="project" value="InterPro"/>
</dbReference>
<gene>
    <name evidence="5" type="ORF">SAMN02982922_5015</name>
</gene>
<proteinExistence type="predicted"/>
<protein>
    <submittedName>
        <fullName evidence="5">Transcriptional regulator, GntR family</fullName>
    </submittedName>
</protein>
<dbReference type="InterPro" id="IPR036388">
    <property type="entry name" value="WH-like_DNA-bd_sf"/>
</dbReference>
<dbReference type="PANTHER" id="PTHR43537">
    <property type="entry name" value="TRANSCRIPTIONAL REGULATOR, GNTR FAMILY"/>
    <property type="match status" value="1"/>
</dbReference>
<dbReference type="EMBL" id="FXBL01000004">
    <property type="protein sequence ID" value="SMH54080.1"/>
    <property type="molecule type" value="Genomic_DNA"/>
</dbReference>
<dbReference type="InterPro" id="IPR011711">
    <property type="entry name" value="GntR_C"/>
</dbReference>
<keyword evidence="6" id="KW-1185">Reference proteome</keyword>
<dbReference type="PROSITE" id="PS50949">
    <property type="entry name" value="HTH_GNTR"/>
    <property type="match status" value="1"/>
</dbReference>
<dbReference type="Pfam" id="PF07729">
    <property type="entry name" value="FCD"/>
    <property type="match status" value="1"/>
</dbReference>
<dbReference type="PRINTS" id="PR00035">
    <property type="entry name" value="HTHGNTR"/>
</dbReference>
<dbReference type="SMART" id="SM00345">
    <property type="entry name" value="HTH_GNTR"/>
    <property type="match status" value="1"/>
</dbReference>
<dbReference type="InterPro" id="IPR000524">
    <property type="entry name" value="Tscrpt_reg_HTH_GntR"/>
</dbReference>
<keyword evidence="1" id="KW-0805">Transcription regulation</keyword>
<dbReference type="SUPFAM" id="SSF46785">
    <property type="entry name" value="Winged helix' DNA-binding domain"/>
    <property type="match status" value="1"/>
</dbReference>
<feature type="domain" description="HTH gntR-type" evidence="4">
    <location>
        <begin position="19"/>
        <end position="86"/>
    </location>
</feature>
<evidence type="ECO:0000256" key="2">
    <source>
        <dbReference type="ARBA" id="ARBA00023125"/>
    </source>
</evidence>
<dbReference type="InterPro" id="IPR008920">
    <property type="entry name" value="TF_FadR/GntR_C"/>
</dbReference>
<evidence type="ECO:0000259" key="4">
    <source>
        <dbReference type="PROSITE" id="PS50949"/>
    </source>
</evidence>
<keyword evidence="3" id="KW-0804">Transcription</keyword>
<evidence type="ECO:0000313" key="6">
    <source>
        <dbReference type="Proteomes" id="UP000193083"/>
    </source>
</evidence>
<evidence type="ECO:0000313" key="5">
    <source>
        <dbReference type="EMBL" id="SMH54080.1"/>
    </source>
</evidence>
<keyword evidence="2" id="KW-0238">DNA-binding</keyword>
<dbReference type="OrthoDB" id="7846328at2"/>
<dbReference type="Gene3D" id="1.10.10.10">
    <property type="entry name" value="Winged helix-like DNA-binding domain superfamily/Winged helix DNA-binding domain"/>
    <property type="match status" value="1"/>
</dbReference>
<dbReference type="PANTHER" id="PTHR43537:SF24">
    <property type="entry name" value="GLUCONATE OPERON TRANSCRIPTIONAL REPRESSOR"/>
    <property type="match status" value="1"/>
</dbReference>
<dbReference type="SUPFAM" id="SSF48008">
    <property type="entry name" value="GntR ligand-binding domain-like"/>
    <property type="match status" value="1"/>
</dbReference>
<dbReference type="AlphaFoldDB" id="A0A1X7PS92"/>
<dbReference type="RefSeq" id="WP_085466653.1">
    <property type="nucleotide sequence ID" value="NZ_FXBL01000004.1"/>
</dbReference>
<accession>A0A1X7PS92</accession>
<dbReference type="InterPro" id="IPR036390">
    <property type="entry name" value="WH_DNA-bd_sf"/>
</dbReference>
<name>A0A1X7PS92_9HYPH</name>
<evidence type="ECO:0000256" key="1">
    <source>
        <dbReference type="ARBA" id="ARBA00023015"/>
    </source>
</evidence>
<dbReference type="CDD" id="cd07377">
    <property type="entry name" value="WHTH_GntR"/>
    <property type="match status" value="1"/>
</dbReference>
<dbReference type="Pfam" id="PF00392">
    <property type="entry name" value="GntR"/>
    <property type="match status" value="1"/>
</dbReference>
<reference evidence="5 6" key="1">
    <citation type="submission" date="2017-04" db="EMBL/GenBank/DDBJ databases">
        <authorList>
            <person name="Afonso C.L."/>
            <person name="Miller P.J."/>
            <person name="Scott M.A."/>
            <person name="Spackman E."/>
            <person name="Goraichik I."/>
            <person name="Dimitrov K.M."/>
            <person name="Suarez D.L."/>
            <person name="Swayne D.E."/>
        </authorList>
    </citation>
    <scope>NUCLEOTIDE SEQUENCE [LARGE SCALE GENOMIC DNA]</scope>
    <source>
        <strain evidence="5 6">B5P</strain>
    </source>
</reference>
<sequence length="231" mass="25318">MALTTIATDGMSMKVQTLPGLREQVAERLRLAIATGKFPAGARLIERELCEMMGVSRTSLREALRELQADGLITLQPNKGLSVSVVSAETARSIYEVRAMLEGLAARLFARNASKEQLADLRNSVDLLAEVYDNFSSEAFIAAKTRFYDILLEGAGNPVAADMLRRIHTRVSQLRVVSLSSSERAQQSIRELREFLDALEKRDEERAWQVCVAHVEAAAKAALKTIGAAAS</sequence>